<dbReference type="Gene3D" id="3.40.50.2300">
    <property type="match status" value="2"/>
</dbReference>
<organism evidence="4 5">
    <name type="scientific">Clostridium carboxidivorans P7</name>
    <dbReference type="NCBI Taxonomy" id="536227"/>
    <lineage>
        <taxon>Bacteria</taxon>
        <taxon>Bacillati</taxon>
        <taxon>Bacillota</taxon>
        <taxon>Clostridia</taxon>
        <taxon>Eubacteriales</taxon>
        <taxon>Clostridiaceae</taxon>
        <taxon>Clostridium</taxon>
    </lineage>
</organism>
<evidence type="ECO:0000313" key="5">
    <source>
        <dbReference type="Proteomes" id="UP000004198"/>
    </source>
</evidence>
<feature type="domain" description="Leucine-binding protein" evidence="3">
    <location>
        <begin position="2"/>
        <end position="107"/>
    </location>
</feature>
<dbReference type="Pfam" id="PF13458">
    <property type="entry name" value="Peripla_BP_6"/>
    <property type="match status" value="1"/>
</dbReference>
<evidence type="ECO:0000259" key="3">
    <source>
        <dbReference type="Pfam" id="PF13458"/>
    </source>
</evidence>
<reference evidence="4 5" key="1">
    <citation type="submission" date="2009-06" db="EMBL/GenBank/DDBJ databases">
        <title>The draft genome of Clostridium carboxidivorans P7.</title>
        <authorList>
            <consortium name="US DOE Joint Genome Institute (JGI-PGF)"/>
            <person name="Lucas S."/>
            <person name="Copeland A."/>
            <person name="Lapidus A."/>
            <person name="Glavina del Rio T."/>
            <person name="Tice H."/>
            <person name="Bruce D."/>
            <person name="Goodwin L."/>
            <person name="Pitluck S."/>
            <person name="Larimer F."/>
            <person name="Land M.L."/>
            <person name="Hauser L."/>
            <person name="Hemme C.L."/>
        </authorList>
    </citation>
    <scope>NUCLEOTIDE SEQUENCE [LARGE SCALE GENOMIC DNA]</scope>
    <source>
        <strain evidence="4 5">P7</strain>
    </source>
</reference>
<comment type="caution">
    <text evidence="4">The sequence shown here is derived from an EMBL/GenBank/DDBJ whole genome shotgun (WGS) entry which is preliminary data.</text>
</comment>
<dbReference type="InterPro" id="IPR028082">
    <property type="entry name" value="Peripla_BP_I"/>
</dbReference>
<dbReference type="InterPro" id="IPR051010">
    <property type="entry name" value="BCAA_transport"/>
</dbReference>
<sequence>MELGGKSVEGVQFTTPFFREEPRPIVQEFIKAYKEKFNKEPDMLSAQSYDSVLVLADAIKRANSTDKEAIRKALSATKGFEGVTGKFSFDDKNEVIKPVIITKVENGKFTYVKSQEYK</sequence>
<dbReference type="SUPFAM" id="SSF53822">
    <property type="entry name" value="Periplasmic binding protein-like I"/>
    <property type="match status" value="1"/>
</dbReference>
<name>C6PND8_9CLOT</name>
<evidence type="ECO:0000313" key="4">
    <source>
        <dbReference type="EMBL" id="EET89259.1"/>
    </source>
</evidence>
<dbReference type="AlphaFoldDB" id="C6PND8"/>
<keyword evidence="4" id="KW-0675">Receptor</keyword>
<dbReference type="EMBL" id="ACVI01000003">
    <property type="protein sequence ID" value="EET89259.1"/>
    <property type="molecule type" value="Genomic_DNA"/>
</dbReference>
<dbReference type="InterPro" id="IPR028081">
    <property type="entry name" value="Leu-bd"/>
</dbReference>
<keyword evidence="2" id="KW-0732">Signal</keyword>
<proteinExistence type="inferred from homology"/>
<keyword evidence="5" id="KW-1185">Reference proteome</keyword>
<evidence type="ECO:0000256" key="2">
    <source>
        <dbReference type="ARBA" id="ARBA00022729"/>
    </source>
</evidence>
<evidence type="ECO:0000256" key="1">
    <source>
        <dbReference type="ARBA" id="ARBA00010062"/>
    </source>
</evidence>
<dbReference type="PANTHER" id="PTHR30483">
    <property type="entry name" value="LEUCINE-SPECIFIC-BINDING PROTEIN"/>
    <property type="match status" value="1"/>
</dbReference>
<dbReference type="Proteomes" id="UP000004198">
    <property type="component" value="Unassembled WGS sequence"/>
</dbReference>
<comment type="similarity">
    <text evidence="1">Belongs to the leucine-binding protein family.</text>
</comment>
<accession>C6PND8</accession>
<dbReference type="eggNOG" id="COG0683">
    <property type="taxonomic scope" value="Bacteria"/>
</dbReference>
<dbReference type="PANTHER" id="PTHR30483:SF6">
    <property type="entry name" value="PERIPLASMIC BINDING PROTEIN OF ABC TRANSPORTER FOR NATURAL AMINO ACIDS"/>
    <property type="match status" value="1"/>
</dbReference>
<protein>
    <submittedName>
        <fullName evidence="4">Extracellular ligand-binding receptor</fullName>
    </submittedName>
</protein>
<gene>
    <name evidence="4" type="ORF">CcarbDRAFT_0305</name>
</gene>